<dbReference type="CDD" id="cd04081">
    <property type="entry name" value="CBM35_galactosidase-like"/>
    <property type="match status" value="1"/>
</dbReference>
<dbReference type="SUPFAM" id="SSF49785">
    <property type="entry name" value="Galactose-binding domain-like"/>
    <property type="match status" value="1"/>
</dbReference>
<sequence length="254" mass="25686">MSGRSLTTSPAGSLWPGGRPVWPVTAIGLTSGLAALAVPFLPRVLADPPAPQPVTAVSAPQTGRPAPTSGAAAVTTTTEASPPSGTTTSTTTPAAPPRATTASPVEKPPETEPPETSLPGTRPTRRPTFSPVTIDATAPGNTITGAQALECATCASGSRVGYLAGAASVRVPVPGVEVAGTRTLTIVYESDGPRDLFVSVNGGTPHQLTGLPGRGDWETPATTSLRIELAEGTNTLVFDNPQGPAPDLDRFSIR</sequence>
<evidence type="ECO:0000256" key="1">
    <source>
        <dbReference type="SAM" id="MobiDB-lite"/>
    </source>
</evidence>
<dbReference type="PROSITE" id="PS51175">
    <property type="entry name" value="CBM6"/>
    <property type="match status" value="1"/>
</dbReference>
<dbReference type="InterPro" id="IPR008979">
    <property type="entry name" value="Galactose-bd-like_sf"/>
</dbReference>
<evidence type="ECO:0000313" key="3">
    <source>
        <dbReference type="EMBL" id="MDP9829173.1"/>
    </source>
</evidence>
<feature type="region of interest" description="Disordered" evidence="1">
    <location>
        <begin position="1"/>
        <end position="22"/>
    </location>
</feature>
<feature type="compositionally biased region" description="Polar residues" evidence="1">
    <location>
        <begin position="1"/>
        <end position="11"/>
    </location>
</feature>
<organism evidence="3 4">
    <name type="scientific">Kineosporia succinea</name>
    <dbReference type="NCBI Taxonomy" id="84632"/>
    <lineage>
        <taxon>Bacteria</taxon>
        <taxon>Bacillati</taxon>
        <taxon>Actinomycetota</taxon>
        <taxon>Actinomycetes</taxon>
        <taxon>Kineosporiales</taxon>
        <taxon>Kineosporiaceae</taxon>
        <taxon>Kineosporia</taxon>
    </lineage>
</organism>
<protein>
    <recommendedName>
        <fullName evidence="2">CBM6 domain-containing protein</fullName>
    </recommendedName>
</protein>
<keyword evidence="4" id="KW-1185">Reference proteome</keyword>
<accession>A0ABT9P914</accession>
<feature type="compositionally biased region" description="Low complexity" evidence="1">
    <location>
        <begin position="75"/>
        <end position="104"/>
    </location>
</feature>
<dbReference type="InterPro" id="IPR005084">
    <property type="entry name" value="CBM6"/>
</dbReference>
<comment type="caution">
    <text evidence="3">The sequence shown here is derived from an EMBL/GenBank/DDBJ whole genome shotgun (WGS) entry which is preliminary data.</text>
</comment>
<gene>
    <name evidence="3" type="ORF">J2S57_004922</name>
</gene>
<proteinExistence type="predicted"/>
<evidence type="ECO:0000313" key="4">
    <source>
        <dbReference type="Proteomes" id="UP001235712"/>
    </source>
</evidence>
<dbReference type="RefSeq" id="WP_307247114.1">
    <property type="nucleotide sequence ID" value="NZ_JAUSQZ010000001.1"/>
</dbReference>
<evidence type="ECO:0000259" key="2">
    <source>
        <dbReference type="PROSITE" id="PS51175"/>
    </source>
</evidence>
<dbReference type="EMBL" id="JAUSQZ010000001">
    <property type="protein sequence ID" value="MDP9829173.1"/>
    <property type="molecule type" value="Genomic_DNA"/>
</dbReference>
<feature type="domain" description="CBM6" evidence="2">
    <location>
        <begin position="132"/>
        <end position="254"/>
    </location>
</feature>
<dbReference type="Gene3D" id="2.60.120.260">
    <property type="entry name" value="Galactose-binding domain-like"/>
    <property type="match status" value="1"/>
</dbReference>
<dbReference type="Proteomes" id="UP001235712">
    <property type="component" value="Unassembled WGS sequence"/>
</dbReference>
<feature type="region of interest" description="Disordered" evidence="1">
    <location>
        <begin position="44"/>
        <end position="140"/>
    </location>
</feature>
<name>A0ABT9P914_9ACTN</name>
<reference evidence="3 4" key="1">
    <citation type="submission" date="2023-07" db="EMBL/GenBank/DDBJ databases">
        <title>Sequencing the genomes of 1000 actinobacteria strains.</title>
        <authorList>
            <person name="Klenk H.-P."/>
        </authorList>
    </citation>
    <scope>NUCLEOTIDE SEQUENCE [LARGE SCALE GENOMIC DNA]</scope>
    <source>
        <strain evidence="3 4">DSM 44388</strain>
    </source>
</reference>